<dbReference type="InterPro" id="IPR004437">
    <property type="entry name" value="ParB/RepB/Spo0J"/>
</dbReference>
<dbReference type="NCBIfam" id="TIGR00180">
    <property type="entry name" value="parB_part"/>
    <property type="match status" value="1"/>
</dbReference>
<comment type="similarity">
    <text evidence="1">Belongs to the ParB family.</text>
</comment>
<dbReference type="GO" id="GO:0003677">
    <property type="term" value="F:DNA binding"/>
    <property type="evidence" value="ECO:0007669"/>
    <property type="project" value="InterPro"/>
</dbReference>
<dbReference type="SUPFAM" id="SSF109709">
    <property type="entry name" value="KorB DNA-binding domain-like"/>
    <property type="match status" value="1"/>
</dbReference>
<dbReference type="GO" id="GO:0007059">
    <property type="term" value="P:chromosome segregation"/>
    <property type="evidence" value="ECO:0007669"/>
    <property type="project" value="TreeGrafter"/>
</dbReference>
<keyword evidence="5" id="KW-1185">Reference proteome</keyword>
<dbReference type="PANTHER" id="PTHR33375:SF1">
    <property type="entry name" value="CHROMOSOME-PARTITIONING PROTEIN PARB-RELATED"/>
    <property type="match status" value="1"/>
</dbReference>
<proteinExistence type="inferred from homology"/>
<dbReference type="Gene3D" id="1.10.10.2830">
    <property type="match status" value="1"/>
</dbReference>
<sequence>MKKILKDNLAKSVNKVEEKTISFDSGNNLKTISVDELMENEINKEVFREMNEEEFERLKNSISDVGLLQPLSVVKTDKGYKLIAGHQRLKALKELGINTAPVLILNYKDETDGHVALVHANLAARQLNEIDLARAIAYEKNLLKEKKKSGEFKGDINKTVADSLNLSKETLKRVEKLNKLIPEIQDLISKNELAAGKGQIIATLDEETQKLIYDTLKKEIESLSLEELKDFKNQSEEEKKSVMDKLLQAEAENKKILQASEDLKKEADKYLKELENLKLENKKILENLENIEKNSKDQKKEDEVKAKLEEVEKKYKAQMEKLKEENDKTKELIEKKNKELAEEVKKLQKEKKELIESTAIADLEDFLTEKKIDLSDNEKEFINVIKKFSEDDIYNFMSIINKVSSKN</sequence>
<feature type="coiled-coil region" evidence="2">
    <location>
        <begin position="225"/>
        <end position="357"/>
    </location>
</feature>
<dbReference type="Gene3D" id="3.90.1530.10">
    <property type="entry name" value="Conserved hypothetical protein from pyrococcus furiosus pfu- 392566-001, ParB domain"/>
    <property type="match status" value="1"/>
</dbReference>
<evidence type="ECO:0000313" key="5">
    <source>
        <dbReference type="Proteomes" id="UP000243406"/>
    </source>
</evidence>
<dbReference type="InterPro" id="IPR036086">
    <property type="entry name" value="ParB/Sulfiredoxin_sf"/>
</dbReference>
<keyword evidence="2" id="KW-0175">Coiled coil</keyword>
<dbReference type="RefSeq" id="WP_079590875.1">
    <property type="nucleotide sequence ID" value="NZ_FUYN01000018.1"/>
</dbReference>
<evidence type="ECO:0000256" key="1">
    <source>
        <dbReference type="ARBA" id="ARBA00006295"/>
    </source>
</evidence>
<dbReference type="AlphaFoldDB" id="A0A1T5DVE2"/>
<dbReference type="InterPro" id="IPR003115">
    <property type="entry name" value="ParB_N"/>
</dbReference>
<name>A0A1T5DVE2_9FIRM</name>
<dbReference type="OrthoDB" id="9773571at2"/>
<dbReference type="PANTHER" id="PTHR33375">
    <property type="entry name" value="CHROMOSOME-PARTITIONING PROTEIN PARB-RELATED"/>
    <property type="match status" value="1"/>
</dbReference>
<evidence type="ECO:0000256" key="2">
    <source>
        <dbReference type="SAM" id="Coils"/>
    </source>
</evidence>
<protein>
    <submittedName>
        <fullName evidence="4">ParB/RepB/Spo0J family partition protein</fullName>
    </submittedName>
</protein>
<organism evidence="4 5">
    <name type="scientific">Acetoanaerobium noterae</name>
    <dbReference type="NCBI Taxonomy" id="745369"/>
    <lineage>
        <taxon>Bacteria</taxon>
        <taxon>Bacillati</taxon>
        <taxon>Bacillota</taxon>
        <taxon>Clostridia</taxon>
        <taxon>Peptostreptococcales</taxon>
        <taxon>Filifactoraceae</taxon>
        <taxon>Acetoanaerobium</taxon>
    </lineage>
</organism>
<dbReference type="GO" id="GO:0005694">
    <property type="term" value="C:chromosome"/>
    <property type="evidence" value="ECO:0007669"/>
    <property type="project" value="TreeGrafter"/>
</dbReference>
<dbReference type="SMART" id="SM00470">
    <property type="entry name" value="ParB"/>
    <property type="match status" value="1"/>
</dbReference>
<accession>A0A1T5DVE2</accession>
<dbReference type="EMBL" id="FUYN01000018">
    <property type="protein sequence ID" value="SKB75614.1"/>
    <property type="molecule type" value="Genomic_DNA"/>
</dbReference>
<dbReference type="Pfam" id="PF02195">
    <property type="entry name" value="ParB_N"/>
    <property type="match status" value="1"/>
</dbReference>
<reference evidence="5" key="1">
    <citation type="submission" date="2017-02" db="EMBL/GenBank/DDBJ databases">
        <authorList>
            <person name="Varghese N."/>
            <person name="Submissions S."/>
        </authorList>
    </citation>
    <scope>NUCLEOTIDE SEQUENCE [LARGE SCALE GENOMIC DNA]</scope>
    <source>
        <strain evidence="5">ATCC 35199</strain>
    </source>
</reference>
<gene>
    <name evidence="4" type="ORF">SAMN02745120_0160</name>
</gene>
<evidence type="ECO:0000259" key="3">
    <source>
        <dbReference type="SMART" id="SM00470"/>
    </source>
</evidence>
<feature type="domain" description="ParB-like N-terminal" evidence="3">
    <location>
        <begin position="30"/>
        <end position="121"/>
    </location>
</feature>
<dbReference type="SUPFAM" id="SSF110849">
    <property type="entry name" value="ParB/Sulfiredoxin"/>
    <property type="match status" value="1"/>
</dbReference>
<evidence type="ECO:0000313" key="4">
    <source>
        <dbReference type="EMBL" id="SKB75614.1"/>
    </source>
</evidence>
<dbReference type="InterPro" id="IPR050336">
    <property type="entry name" value="Chromosome_partition/occlusion"/>
</dbReference>
<dbReference type="Proteomes" id="UP000243406">
    <property type="component" value="Unassembled WGS sequence"/>
</dbReference>